<evidence type="ECO:0000256" key="1">
    <source>
        <dbReference type="SAM" id="MobiDB-lite"/>
    </source>
</evidence>
<dbReference type="InterPro" id="IPR044914">
    <property type="entry name" value="Endosialidase_C_dom_sf"/>
</dbReference>
<feature type="region of interest" description="Disordered" evidence="1">
    <location>
        <begin position="503"/>
        <end position="523"/>
    </location>
</feature>
<dbReference type="AlphaFoldDB" id="B8IAB0"/>
<accession>B8IAB0</accession>
<dbReference type="Pfam" id="PF10983">
    <property type="entry name" value="DUF2793"/>
    <property type="match status" value="1"/>
</dbReference>
<dbReference type="Pfam" id="PF13884">
    <property type="entry name" value="Peptidase_S74"/>
    <property type="match status" value="1"/>
</dbReference>
<dbReference type="KEGG" id="mno:Mnod_4297"/>
<dbReference type="CDD" id="cd19958">
    <property type="entry name" value="pyocin_knob"/>
    <property type="match status" value="1"/>
</dbReference>
<dbReference type="EMBL" id="CP001349">
    <property type="protein sequence ID" value="ACL59173.1"/>
    <property type="molecule type" value="Genomic_DNA"/>
</dbReference>
<dbReference type="Gene3D" id="1.10.10.10">
    <property type="entry name" value="Winged helix-like DNA-binding domain superfamily/Winged helix DNA-binding domain"/>
    <property type="match status" value="1"/>
</dbReference>
<evidence type="ECO:0000259" key="2">
    <source>
        <dbReference type="PROSITE" id="PS51688"/>
    </source>
</evidence>
<organism evidence="3 4">
    <name type="scientific">Methylobacterium nodulans (strain LMG 21967 / CNCM I-2342 / ORS 2060)</name>
    <dbReference type="NCBI Taxonomy" id="460265"/>
    <lineage>
        <taxon>Bacteria</taxon>
        <taxon>Pseudomonadati</taxon>
        <taxon>Pseudomonadota</taxon>
        <taxon>Alphaproteobacteria</taxon>
        <taxon>Hyphomicrobiales</taxon>
        <taxon>Methylobacteriaceae</taxon>
        <taxon>Methylobacterium</taxon>
    </lineage>
</organism>
<dbReference type="InterPro" id="IPR021251">
    <property type="entry name" value="DUF2793"/>
</dbReference>
<dbReference type="HOGENOM" id="CLU_491598_0_0_5"/>
<feature type="domain" description="Peptidase S74" evidence="2">
    <location>
        <begin position="418"/>
        <end position="554"/>
    </location>
</feature>
<dbReference type="CDD" id="cd10144">
    <property type="entry name" value="Peptidase_S74_CIMCD"/>
    <property type="match status" value="1"/>
</dbReference>
<gene>
    <name evidence="3" type="ordered locus">Mnod_4297</name>
</gene>
<dbReference type="STRING" id="460265.Mnod_4297"/>
<dbReference type="InterPro" id="IPR030392">
    <property type="entry name" value="S74_ICA"/>
</dbReference>
<keyword evidence="4" id="KW-1185">Reference proteome</keyword>
<name>B8IAB0_METNO</name>
<dbReference type="eggNOG" id="ENOG502Z9IR">
    <property type="taxonomic scope" value="Bacteria"/>
</dbReference>
<proteinExistence type="predicted"/>
<evidence type="ECO:0000313" key="4">
    <source>
        <dbReference type="Proteomes" id="UP000008207"/>
    </source>
</evidence>
<reference evidence="3 4" key="1">
    <citation type="submission" date="2009-01" db="EMBL/GenBank/DDBJ databases">
        <title>Complete sequence of chromosome of Methylobacterium nodulans ORS 2060.</title>
        <authorList>
            <consortium name="US DOE Joint Genome Institute"/>
            <person name="Lucas S."/>
            <person name="Copeland A."/>
            <person name="Lapidus A."/>
            <person name="Glavina del Rio T."/>
            <person name="Dalin E."/>
            <person name="Tice H."/>
            <person name="Bruce D."/>
            <person name="Goodwin L."/>
            <person name="Pitluck S."/>
            <person name="Sims D."/>
            <person name="Brettin T."/>
            <person name="Detter J.C."/>
            <person name="Han C."/>
            <person name="Larimer F."/>
            <person name="Land M."/>
            <person name="Hauser L."/>
            <person name="Kyrpides N."/>
            <person name="Ivanova N."/>
            <person name="Marx C.J."/>
            <person name="Richardson P."/>
        </authorList>
    </citation>
    <scope>NUCLEOTIDE SEQUENCE [LARGE SCALE GENOMIC DNA]</scope>
    <source>
        <strain evidence="4">LMG 21967 / CNCM I-2342 / ORS 2060</strain>
    </source>
</reference>
<dbReference type="RefSeq" id="WP_015930814.1">
    <property type="nucleotide sequence ID" value="NC_011894.1"/>
</dbReference>
<protein>
    <recommendedName>
        <fullName evidence="2">Peptidase S74 domain-containing protein</fullName>
    </recommendedName>
</protein>
<evidence type="ECO:0000313" key="3">
    <source>
        <dbReference type="EMBL" id="ACL59173.1"/>
    </source>
</evidence>
<dbReference type="InterPro" id="IPR036388">
    <property type="entry name" value="WH-like_DNA-bd_sf"/>
</dbReference>
<dbReference type="Proteomes" id="UP000008207">
    <property type="component" value="Chromosome"/>
</dbReference>
<sequence>MSDATPLLALPLLQAAQAQKHVTHNEALTALDTLVQLAVLDKDRLEPPAAAAEGDRYLIAGASPSGAWSGWAGRIVRYQDGQWLSFVPKPGWVVFVLDEGDLYTYAGGAWTSFRATLTALQNLARLGIGTTADAANPFAAKLNAALWTARGTGEGGTGDLRYTLNKDAPAHTLSLLFQSGWSGRAEIGLTGDDDLHLKVSADGSAWIEALRIDRSTGGLVAGPLAAGALTYGKATRLPAATNLDTLTTAGFYDGAGLTNAPTAEWWYIEVQTHSNSSLYALQRATRLNDANARETWQRVRVAGRWSSWDRLWTSASFDPTTKMDKAGGSFTAGITVPGAVAVSGLAGEVAWADRWSGAARWVVYAAGGPLRVYRDDTGDLFWFTEAGFHPSADNAKASGLAPNRWSTVYAATGSINTSDAREKTGVAPLTEAELAWASDLAKEIGTFRFLSAIAEKGAEGARHHIGLTVQRAIALGQARGLDPFRYAFICYDKWDAEPEVSEPILGEDGEPSGETRVLSPARPAGDRYGFRPDQLALFIARGQEARLAALEAGLG</sequence>
<dbReference type="OrthoDB" id="564699at2"/>
<dbReference type="PROSITE" id="PS51688">
    <property type="entry name" value="ICA"/>
    <property type="match status" value="1"/>
</dbReference>
<dbReference type="Gene3D" id="4.10.1090.10">
    <property type="entry name" value="Endosialidase, domain 4"/>
    <property type="match status" value="1"/>
</dbReference>